<reference evidence="1 2" key="1">
    <citation type="submission" date="2023-07" db="EMBL/GenBank/DDBJ databases">
        <title>Genomic Encyclopedia of Type Strains, Phase IV (KMG-IV): sequencing the most valuable type-strain genomes for metagenomic binning, comparative biology and taxonomic classification.</title>
        <authorList>
            <person name="Goeker M."/>
        </authorList>
    </citation>
    <scope>NUCLEOTIDE SEQUENCE [LARGE SCALE GENOMIC DNA]</scope>
    <source>
        <strain evidence="1 2">DSM 46876</strain>
    </source>
</reference>
<gene>
    <name evidence="1" type="ORF">J2Z48_002107</name>
</gene>
<evidence type="ECO:0000313" key="2">
    <source>
        <dbReference type="Proteomes" id="UP001238450"/>
    </source>
</evidence>
<sequence>MAHQTHGISVDTVKNMLLDAGRVYVNYGLTDERPIGATSGGNSFTVEREIKEIEIDGARGKVKGARRIISENASLTINLLEMSPENFEMVLTAADTTDILDADGTTKIGKKVSPRGQILDSDYISNVALVTEVSGSKQPCVIVLYNVLADDEIELELEDKEEGKPEIKLSAHYDPANLSAVPYEIRYPVIP</sequence>
<organism evidence="1 2">
    <name type="scientific">Croceifilum oryzae</name>
    <dbReference type="NCBI Taxonomy" id="1553429"/>
    <lineage>
        <taxon>Bacteria</taxon>
        <taxon>Bacillati</taxon>
        <taxon>Bacillota</taxon>
        <taxon>Bacilli</taxon>
        <taxon>Bacillales</taxon>
        <taxon>Thermoactinomycetaceae</taxon>
        <taxon>Croceifilum</taxon>
    </lineage>
</organism>
<dbReference type="AlphaFoldDB" id="A0AAJ1WT00"/>
<keyword evidence="2" id="KW-1185">Reference proteome</keyword>
<accession>A0AAJ1WT00</accession>
<name>A0AAJ1WT00_9BACL</name>
<evidence type="ECO:0000313" key="1">
    <source>
        <dbReference type="EMBL" id="MDQ0417923.1"/>
    </source>
</evidence>
<comment type="caution">
    <text evidence="1">The sequence shown here is derived from an EMBL/GenBank/DDBJ whole genome shotgun (WGS) entry which is preliminary data.</text>
</comment>
<dbReference type="EMBL" id="JAUSUV010000008">
    <property type="protein sequence ID" value="MDQ0417923.1"/>
    <property type="molecule type" value="Genomic_DNA"/>
</dbReference>
<proteinExistence type="predicted"/>
<protein>
    <submittedName>
        <fullName evidence="1">Uncharacterized protein</fullName>
    </submittedName>
</protein>
<dbReference type="RefSeq" id="WP_307253248.1">
    <property type="nucleotide sequence ID" value="NZ_JAUSUV010000008.1"/>
</dbReference>
<dbReference type="Proteomes" id="UP001238450">
    <property type="component" value="Unassembled WGS sequence"/>
</dbReference>